<feature type="non-terminal residue" evidence="3">
    <location>
        <position position="149"/>
    </location>
</feature>
<keyword evidence="4" id="KW-1185">Reference proteome</keyword>
<reference evidence="3" key="2">
    <citation type="submission" date="2017-10" db="EMBL/GenBank/DDBJ databases">
        <title>Ladona fulva Genome sequencing and assembly.</title>
        <authorList>
            <person name="Murali S."/>
            <person name="Richards S."/>
            <person name="Bandaranaike D."/>
            <person name="Bellair M."/>
            <person name="Blankenburg K."/>
            <person name="Chao H."/>
            <person name="Dinh H."/>
            <person name="Doddapaneni H."/>
            <person name="Dugan-Rocha S."/>
            <person name="Elkadiri S."/>
            <person name="Gnanaolivu R."/>
            <person name="Hernandez B."/>
            <person name="Skinner E."/>
            <person name="Javaid M."/>
            <person name="Lee S."/>
            <person name="Li M."/>
            <person name="Ming W."/>
            <person name="Munidasa M."/>
            <person name="Muniz J."/>
            <person name="Nguyen L."/>
            <person name="Hughes D."/>
            <person name="Osuji N."/>
            <person name="Pu L.-L."/>
            <person name="Puazo M."/>
            <person name="Qu C."/>
            <person name="Quiroz J."/>
            <person name="Raj R."/>
            <person name="Weissenberger G."/>
            <person name="Xin Y."/>
            <person name="Zou X."/>
            <person name="Han Y."/>
            <person name="Worley K."/>
            <person name="Muzny D."/>
            <person name="Gibbs R."/>
        </authorList>
    </citation>
    <scope>NUCLEOTIDE SEQUENCE</scope>
    <source>
        <strain evidence="3">Sampled in the wild</strain>
    </source>
</reference>
<evidence type="ECO:0000313" key="3">
    <source>
        <dbReference type="EMBL" id="KAG8239086.1"/>
    </source>
</evidence>
<dbReference type="GO" id="GO:0003682">
    <property type="term" value="F:chromatin binding"/>
    <property type="evidence" value="ECO:0007669"/>
    <property type="project" value="TreeGrafter"/>
</dbReference>
<evidence type="ECO:0000256" key="1">
    <source>
        <dbReference type="PROSITE-ProRule" id="PRU00221"/>
    </source>
</evidence>
<organism evidence="3 4">
    <name type="scientific">Ladona fulva</name>
    <name type="common">Scarce chaser dragonfly</name>
    <name type="synonym">Libellula fulva</name>
    <dbReference type="NCBI Taxonomy" id="123851"/>
    <lineage>
        <taxon>Eukaryota</taxon>
        <taxon>Metazoa</taxon>
        <taxon>Ecdysozoa</taxon>
        <taxon>Arthropoda</taxon>
        <taxon>Hexapoda</taxon>
        <taxon>Insecta</taxon>
        <taxon>Pterygota</taxon>
        <taxon>Palaeoptera</taxon>
        <taxon>Odonata</taxon>
        <taxon>Epiprocta</taxon>
        <taxon>Anisoptera</taxon>
        <taxon>Libelluloidea</taxon>
        <taxon>Libellulidae</taxon>
        <taxon>Ladona</taxon>
    </lineage>
</organism>
<evidence type="ECO:0000313" key="4">
    <source>
        <dbReference type="Proteomes" id="UP000792457"/>
    </source>
</evidence>
<dbReference type="InterPro" id="IPR001680">
    <property type="entry name" value="WD40_rpt"/>
</dbReference>
<dbReference type="Proteomes" id="UP000792457">
    <property type="component" value="Unassembled WGS sequence"/>
</dbReference>
<dbReference type="AlphaFoldDB" id="A0A8K0KPC6"/>
<dbReference type="PROSITE" id="PS50294">
    <property type="entry name" value="WD_REPEATS_REGION"/>
    <property type="match status" value="1"/>
</dbReference>
<dbReference type="InterPro" id="IPR057646">
    <property type="entry name" value="WD40_WDHD1_1st"/>
</dbReference>
<reference evidence="3" key="1">
    <citation type="submission" date="2013-04" db="EMBL/GenBank/DDBJ databases">
        <authorList>
            <person name="Qu J."/>
            <person name="Murali S.C."/>
            <person name="Bandaranaike D."/>
            <person name="Bellair M."/>
            <person name="Blankenburg K."/>
            <person name="Chao H."/>
            <person name="Dinh H."/>
            <person name="Doddapaneni H."/>
            <person name="Downs B."/>
            <person name="Dugan-Rocha S."/>
            <person name="Elkadiri S."/>
            <person name="Gnanaolivu R.D."/>
            <person name="Hernandez B."/>
            <person name="Javaid M."/>
            <person name="Jayaseelan J.C."/>
            <person name="Lee S."/>
            <person name="Li M."/>
            <person name="Ming W."/>
            <person name="Munidasa M."/>
            <person name="Muniz J."/>
            <person name="Nguyen L."/>
            <person name="Ongeri F."/>
            <person name="Osuji N."/>
            <person name="Pu L.-L."/>
            <person name="Puazo M."/>
            <person name="Qu C."/>
            <person name="Quiroz J."/>
            <person name="Raj R."/>
            <person name="Weissenberger G."/>
            <person name="Xin Y."/>
            <person name="Zou X."/>
            <person name="Han Y."/>
            <person name="Richards S."/>
            <person name="Worley K."/>
            <person name="Muzny D."/>
            <person name="Gibbs R."/>
        </authorList>
    </citation>
    <scope>NUCLEOTIDE SEQUENCE</scope>
    <source>
        <strain evidence="3">Sampled in the wild</strain>
    </source>
</reference>
<evidence type="ECO:0000259" key="2">
    <source>
        <dbReference type="Pfam" id="PF24817"/>
    </source>
</evidence>
<dbReference type="Gene3D" id="2.130.10.10">
    <property type="entry name" value="YVTN repeat-like/Quinoprotein amine dehydrogenase"/>
    <property type="match status" value="1"/>
</dbReference>
<dbReference type="PANTHER" id="PTHR19932:SF10">
    <property type="entry name" value="WD REPEAT AND HMG-BOX DNA-BINDING PROTEIN 1"/>
    <property type="match status" value="1"/>
</dbReference>
<comment type="caution">
    <text evidence="3">The sequence shown here is derived from an EMBL/GenBank/DDBJ whole genome shotgun (WGS) entry which is preliminary data.</text>
</comment>
<dbReference type="GO" id="GO:0000278">
    <property type="term" value="P:mitotic cell cycle"/>
    <property type="evidence" value="ECO:0007669"/>
    <property type="project" value="TreeGrafter"/>
</dbReference>
<dbReference type="InterPro" id="IPR015943">
    <property type="entry name" value="WD40/YVTN_repeat-like_dom_sf"/>
</dbReference>
<dbReference type="GO" id="GO:0006281">
    <property type="term" value="P:DNA repair"/>
    <property type="evidence" value="ECO:0007669"/>
    <property type="project" value="TreeGrafter"/>
</dbReference>
<dbReference type="OrthoDB" id="7304328at2759"/>
<dbReference type="PANTHER" id="PTHR19932">
    <property type="entry name" value="WD REPEAT AND HMG-BOX DNA BINDING PROTEIN"/>
    <property type="match status" value="1"/>
</dbReference>
<dbReference type="GO" id="GO:0006261">
    <property type="term" value="P:DNA-templated DNA replication"/>
    <property type="evidence" value="ECO:0007669"/>
    <property type="project" value="TreeGrafter"/>
</dbReference>
<dbReference type="PROSITE" id="PS50082">
    <property type="entry name" value="WD_REPEATS_2"/>
    <property type="match status" value="1"/>
</dbReference>
<dbReference type="SUPFAM" id="SSF50978">
    <property type="entry name" value="WD40 repeat-like"/>
    <property type="match status" value="1"/>
</dbReference>
<dbReference type="Pfam" id="PF24817">
    <property type="entry name" value="WD40_WDHD1_1st"/>
    <property type="match status" value="1"/>
</dbReference>
<proteinExistence type="predicted"/>
<dbReference type="EMBL" id="KZ309511">
    <property type="protein sequence ID" value="KAG8239086.1"/>
    <property type="molecule type" value="Genomic_DNA"/>
</dbReference>
<dbReference type="InterPro" id="IPR036322">
    <property type="entry name" value="WD40_repeat_dom_sf"/>
</dbReference>
<name>A0A8K0KPC6_LADFU</name>
<accession>A0A8K0KPC6</accession>
<dbReference type="GO" id="GO:0043596">
    <property type="term" value="C:nuclear replication fork"/>
    <property type="evidence" value="ECO:0007669"/>
    <property type="project" value="TreeGrafter"/>
</dbReference>
<sequence>MASNNIPTRYAHADGHTDICYSEDGKYMITCGSDGDARIWNGIEDDDPFSTVVGERAIAVAIKDDHFYIGNDNNHVQAYSLKGKSRDGIITRFTAPVTHIAVSKDGRTIVSGSDMSIHVTDKETLKDKILNGHKAPILGVAIDPKEKYL</sequence>
<feature type="repeat" description="WD" evidence="1">
    <location>
        <begin position="9"/>
        <end position="41"/>
    </location>
</feature>
<gene>
    <name evidence="3" type="ORF">J437_LFUL018806</name>
</gene>
<keyword evidence="1" id="KW-0853">WD repeat</keyword>
<feature type="domain" description="WDHD1 first WD40" evidence="2">
    <location>
        <begin position="9"/>
        <end position="149"/>
    </location>
</feature>
<dbReference type="SMART" id="SM00320">
    <property type="entry name" value="WD40"/>
    <property type="match status" value="2"/>
</dbReference>
<protein>
    <recommendedName>
        <fullName evidence="2">WDHD1 first WD40 domain-containing protein</fullName>
    </recommendedName>
</protein>